<feature type="compositionally biased region" description="Polar residues" evidence="1">
    <location>
        <begin position="72"/>
        <end position="103"/>
    </location>
</feature>
<dbReference type="AlphaFoldDB" id="A0A0L0GC60"/>
<sequence>MTEMDAEDGDSFSWELVKRGYARVAVLRGGMDCVRGATEEYTVNAIYESNGARSPITSSTRSTQSHSRTLSPSELLQTSAANALRTSNSTTDSTGANASTSAQAHGRGTIQRSSSGVQHTYRTSGQGGWDEKGVGSRRPRRPGRVMCSCYAPLTNAVTSVRGAMLRQCEYYK</sequence>
<feature type="compositionally biased region" description="Low complexity" evidence="1">
    <location>
        <begin position="57"/>
        <end position="71"/>
    </location>
</feature>
<evidence type="ECO:0000313" key="3">
    <source>
        <dbReference type="Proteomes" id="UP000054560"/>
    </source>
</evidence>
<evidence type="ECO:0000313" key="2">
    <source>
        <dbReference type="EMBL" id="KNC86504.1"/>
    </source>
</evidence>
<dbReference type="GeneID" id="25901838"/>
<name>A0A0L0GC60_9EUKA</name>
<evidence type="ECO:0000256" key="1">
    <source>
        <dbReference type="SAM" id="MobiDB-lite"/>
    </source>
</evidence>
<organism evidence="2 3">
    <name type="scientific">Sphaeroforma arctica JP610</name>
    <dbReference type="NCBI Taxonomy" id="667725"/>
    <lineage>
        <taxon>Eukaryota</taxon>
        <taxon>Ichthyosporea</taxon>
        <taxon>Ichthyophonida</taxon>
        <taxon>Sphaeroforma</taxon>
    </lineage>
</organism>
<feature type="compositionally biased region" description="Polar residues" evidence="1">
    <location>
        <begin position="110"/>
        <end position="124"/>
    </location>
</feature>
<reference evidence="2 3" key="1">
    <citation type="submission" date="2011-02" db="EMBL/GenBank/DDBJ databases">
        <title>The Genome Sequence of Sphaeroforma arctica JP610.</title>
        <authorList>
            <consortium name="The Broad Institute Genome Sequencing Platform"/>
            <person name="Russ C."/>
            <person name="Cuomo C."/>
            <person name="Young S.K."/>
            <person name="Zeng Q."/>
            <person name="Gargeya S."/>
            <person name="Alvarado L."/>
            <person name="Berlin A."/>
            <person name="Chapman S.B."/>
            <person name="Chen Z."/>
            <person name="Freedman E."/>
            <person name="Gellesch M."/>
            <person name="Goldberg J."/>
            <person name="Griggs A."/>
            <person name="Gujja S."/>
            <person name="Heilman E."/>
            <person name="Heiman D."/>
            <person name="Howarth C."/>
            <person name="Mehta T."/>
            <person name="Neiman D."/>
            <person name="Pearson M."/>
            <person name="Roberts A."/>
            <person name="Saif S."/>
            <person name="Shea T."/>
            <person name="Shenoy N."/>
            <person name="Sisk P."/>
            <person name="Stolte C."/>
            <person name="Sykes S."/>
            <person name="White J."/>
            <person name="Yandava C."/>
            <person name="Burger G."/>
            <person name="Gray M.W."/>
            <person name="Holland P.W.H."/>
            <person name="King N."/>
            <person name="Lang F.B.F."/>
            <person name="Roger A.J."/>
            <person name="Ruiz-Trillo I."/>
            <person name="Haas B."/>
            <person name="Nusbaum C."/>
            <person name="Birren B."/>
        </authorList>
    </citation>
    <scope>NUCLEOTIDE SEQUENCE [LARGE SCALE GENOMIC DNA]</scope>
    <source>
        <strain evidence="2 3">JP610</strain>
    </source>
</reference>
<proteinExistence type="predicted"/>
<keyword evidence="3" id="KW-1185">Reference proteome</keyword>
<dbReference type="Proteomes" id="UP000054560">
    <property type="component" value="Unassembled WGS sequence"/>
</dbReference>
<dbReference type="EMBL" id="KQ241648">
    <property type="protein sequence ID" value="KNC86504.1"/>
    <property type="molecule type" value="Genomic_DNA"/>
</dbReference>
<dbReference type="RefSeq" id="XP_014160406.1">
    <property type="nucleotide sequence ID" value="XM_014304931.1"/>
</dbReference>
<protein>
    <submittedName>
        <fullName evidence="2">Uncharacterized protein</fullName>
    </submittedName>
</protein>
<gene>
    <name evidence="2" type="ORF">SARC_01334</name>
</gene>
<feature type="region of interest" description="Disordered" evidence="1">
    <location>
        <begin position="52"/>
        <end position="144"/>
    </location>
</feature>
<accession>A0A0L0GC60</accession>